<evidence type="ECO:0000313" key="3">
    <source>
        <dbReference type="EMBL" id="CUS39706.1"/>
    </source>
</evidence>
<dbReference type="PANTHER" id="PTHR46268">
    <property type="entry name" value="STRESS RESPONSE PROTEIN NHAX"/>
    <property type="match status" value="1"/>
</dbReference>
<dbReference type="Gene3D" id="3.40.50.620">
    <property type="entry name" value="HUPs"/>
    <property type="match status" value="1"/>
</dbReference>
<dbReference type="RefSeq" id="WP_090902024.1">
    <property type="nucleotide sequence ID" value="NZ_CZPZ01000035.1"/>
</dbReference>
<dbReference type="CDD" id="cd00293">
    <property type="entry name" value="USP-like"/>
    <property type="match status" value="1"/>
</dbReference>
<proteinExistence type="inferred from homology"/>
<dbReference type="SUPFAM" id="SSF52402">
    <property type="entry name" value="Adenine nucleotide alpha hydrolases-like"/>
    <property type="match status" value="1"/>
</dbReference>
<feature type="domain" description="UspA" evidence="2">
    <location>
        <begin position="2"/>
        <end position="153"/>
    </location>
</feature>
<organism evidence="3 4">
    <name type="scientific">Candidatus Nitrospira nitrificans</name>
    <dbReference type="NCBI Taxonomy" id="1742973"/>
    <lineage>
        <taxon>Bacteria</taxon>
        <taxon>Pseudomonadati</taxon>
        <taxon>Nitrospirota</taxon>
        <taxon>Nitrospiria</taxon>
        <taxon>Nitrospirales</taxon>
        <taxon>Nitrospiraceae</taxon>
        <taxon>Nitrospira</taxon>
    </lineage>
</organism>
<dbReference type="OrthoDB" id="9789379at2"/>
<dbReference type="PANTHER" id="PTHR46268:SF6">
    <property type="entry name" value="UNIVERSAL STRESS PROTEIN UP12"/>
    <property type="match status" value="1"/>
</dbReference>
<name>A0A0S4LSQ8_9BACT</name>
<dbReference type="InterPro" id="IPR006016">
    <property type="entry name" value="UspA"/>
</dbReference>
<dbReference type="Proteomes" id="UP000198736">
    <property type="component" value="Unassembled WGS sequence"/>
</dbReference>
<dbReference type="InterPro" id="IPR014729">
    <property type="entry name" value="Rossmann-like_a/b/a_fold"/>
</dbReference>
<accession>A0A0S4LSQ8</accession>
<comment type="similarity">
    <text evidence="1">Belongs to the universal stress protein A family.</text>
</comment>
<keyword evidence="4" id="KW-1185">Reference proteome</keyword>
<dbReference type="EMBL" id="CZPZ01000035">
    <property type="protein sequence ID" value="CUS39706.1"/>
    <property type="molecule type" value="Genomic_DNA"/>
</dbReference>
<dbReference type="AlphaFoldDB" id="A0A0S4LSQ8"/>
<reference evidence="4" key="1">
    <citation type="submission" date="2015-10" db="EMBL/GenBank/DDBJ databases">
        <authorList>
            <person name="Luecker S."/>
            <person name="Luecker S."/>
        </authorList>
    </citation>
    <scope>NUCLEOTIDE SEQUENCE [LARGE SCALE GENOMIC DNA]</scope>
</reference>
<sequence length="161" mass="17865">MRLLLAIDDSENAQRTVRYVGTLLKSTPDIALTLFHVLKPMPRALLEHGGSEDPVIEAQLSAHLREDREAWLRKERETECPILLKACETLAQSGFDTSGVTVKFGHEDDVAANILDEARSGRHDTIVMGGHGMSRVTRMFGGGVTNRLLRDAKGFTIWIVE</sequence>
<dbReference type="Pfam" id="PF00582">
    <property type="entry name" value="Usp"/>
    <property type="match status" value="1"/>
</dbReference>
<dbReference type="STRING" id="1742973.COMA2_80138"/>
<gene>
    <name evidence="3" type="ORF">COMA2_80138</name>
</gene>
<evidence type="ECO:0000259" key="2">
    <source>
        <dbReference type="Pfam" id="PF00582"/>
    </source>
</evidence>
<evidence type="ECO:0000256" key="1">
    <source>
        <dbReference type="ARBA" id="ARBA00008791"/>
    </source>
</evidence>
<evidence type="ECO:0000313" key="4">
    <source>
        <dbReference type="Proteomes" id="UP000198736"/>
    </source>
</evidence>
<protein>
    <submittedName>
        <fullName evidence="3">Putative Universal stress protein</fullName>
    </submittedName>
</protein>